<feature type="signal peptide" evidence="1">
    <location>
        <begin position="1"/>
        <end position="17"/>
    </location>
</feature>
<dbReference type="RefSeq" id="WP_046004972.1">
    <property type="nucleotide sequence ID" value="NZ_JXYA01000021.1"/>
</dbReference>
<evidence type="ECO:0000259" key="2">
    <source>
        <dbReference type="Pfam" id="PF13349"/>
    </source>
</evidence>
<feature type="chain" id="PRO_5002475960" description="DUF4097 domain-containing protein" evidence="1">
    <location>
        <begin position="18"/>
        <end position="313"/>
    </location>
</feature>
<keyword evidence="4" id="KW-1185">Reference proteome</keyword>
<dbReference type="EMBL" id="JXYA01000021">
    <property type="protein sequence ID" value="KJZ09193.1"/>
    <property type="molecule type" value="Genomic_DNA"/>
</dbReference>
<evidence type="ECO:0000313" key="4">
    <source>
        <dbReference type="Proteomes" id="UP000033452"/>
    </source>
</evidence>
<evidence type="ECO:0000256" key="1">
    <source>
        <dbReference type="SAM" id="SignalP"/>
    </source>
</evidence>
<dbReference type="Proteomes" id="UP000033452">
    <property type="component" value="Unassembled WGS sequence"/>
</dbReference>
<reference evidence="3 4" key="1">
    <citation type="journal article" date="2015" name="BMC Genomics">
        <title>Genome mining reveals unlocked bioactive potential of marine Gram-negative bacteria.</title>
        <authorList>
            <person name="Machado H."/>
            <person name="Sonnenschein E.C."/>
            <person name="Melchiorsen J."/>
            <person name="Gram L."/>
        </authorList>
    </citation>
    <scope>NUCLEOTIDE SEQUENCE [LARGE SCALE GENOMIC DNA]</scope>
    <source>
        <strain evidence="3 4">S2471</strain>
    </source>
</reference>
<keyword evidence="1" id="KW-0732">Signal</keyword>
<protein>
    <recommendedName>
        <fullName evidence="2">DUF4097 domain-containing protein</fullName>
    </recommendedName>
</protein>
<dbReference type="OrthoDB" id="6194490at2"/>
<dbReference type="InterPro" id="IPR025164">
    <property type="entry name" value="Toastrack_DUF4097"/>
</dbReference>
<dbReference type="AlphaFoldDB" id="A0A0F4QNC2"/>
<feature type="domain" description="DUF4097" evidence="2">
    <location>
        <begin position="33"/>
        <end position="310"/>
    </location>
</feature>
<evidence type="ECO:0000313" key="3">
    <source>
        <dbReference type="EMBL" id="KJZ09193.1"/>
    </source>
</evidence>
<proteinExistence type="predicted"/>
<name>A0A0F4QNC2_9GAMM</name>
<sequence>MKAIIVGLAALPLFALAGDKIDEQIEVPLDGKVVIENQRGKVTIKSWDKPSFKVSGELDELAEGYTLETQGNVTEFIVKMPRRTKSWNNQRDGSRLTIYMPKQSELDFEGVSVDVNVSDFAAGVAVTTVNGDIEANQLSGKVELETVNGDIEGKELSGNIRYETVNGDIEDMASSGKLRFNAVNGGIESMTQASDIRVENVNGEVDFDIASLKDLRMSTVNGEINVRLRALEKGANVRFESVSGDVDFYFPAELSARFDIDAHAGGRIINELSADKEKKAKYGPSRELEFVIKDGDVDVEIDTVSGRVTLKKL</sequence>
<dbReference type="Pfam" id="PF13349">
    <property type="entry name" value="DUF4097"/>
    <property type="match status" value="1"/>
</dbReference>
<organism evidence="3 4">
    <name type="scientific">Pseudoalteromonas rubra</name>
    <dbReference type="NCBI Taxonomy" id="43658"/>
    <lineage>
        <taxon>Bacteria</taxon>
        <taxon>Pseudomonadati</taxon>
        <taxon>Pseudomonadota</taxon>
        <taxon>Gammaproteobacteria</taxon>
        <taxon>Alteromonadales</taxon>
        <taxon>Pseudoalteromonadaceae</taxon>
        <taxon>Pseudoalteromonas</taxon>
    </lineage>
</organism>
<accession>A0A0F4QNC2</accession>
<comment type="caution">
    <text evidence="3">The sequence shown here is derived from an EMBL/GenBank/DDBJ whole genome shotgun (WGS) entry which is preliminary data.</text>
</comment>
<dbReference type="PATRIC" id="fig|43658.5.peg.2280"/>
<gene>
    <name evidence="3" type="ORF">TW77_10765</name>
</gene>